<evidence type="ECO:0000313" key="1">
    <source>
        <dbReference type="EMBL" id="KAJ0223109.1"/>
    </source>
</evidence>
<name>A0A9R1WFZ2_LACSA</name>
<dbReference type="PANTHER" id="PTHR34835:SF90">
    <property type="entry name" value="AMINOTRANSFERASE-LIKE PLANT MOBILE DOMAIN-CONTAINING PROTEIN"/>
    <property type="match status" value="1"/>
</dbReference>
<dbReference type="AlphaFoldDB" id="A0A9R1WFZ2"/>
<dbReference type="EMBL" id="NBSK02000002">
    <property type="protein sequence ID" value="KAJ0223109.1"/>
    <property type="molecule type" value="Genomic_DNA"/>
</dbReference>
<accession>A0A9R1WFZ2</accession>
<gene>
    <name evidence="1" type="ORF">LSAT_V11C200084180</name>
</gene>
<proteinExistence type="predicted"/>
<dbReference type="Proteomes" id="UP000235145">
    <property type="component" value="Unassembled WGS sequence"/>
</dbReference>
<evidence type="ECO:0000313" key="2">
    <source>
        <dbReference type="Proteomes" id="UP000235145"/>
    </source>
</evidence>
<sequence length="229" mass="26493">MGFGDLLKMKITKVPGALSRYVVDKFDSTKMKIVLREGVEIDVTRESVNQMLGFPLEKKQLHEIKMNIVASDNADMNFQMNFIALLINSLIESSSCGKANTYPLNYVMKNTNIRNIDWCSYLLNCLVKTKRSVDSSNPTSNFVGPSAFLVLLYVDRVHYSVVIAERKRPVICHWTSEKMKLREIYEKEILTQFGIGDLNEDFVEEDINQEDYQQMILMKIRKIYLLIEN</sequence>
<comment type="caution">
    <text evidence="1">The sequence shown here is derived from an EMBL/GenBank/DDBJ whole genome shotgun (WGS) entry which is preliminary data.</text>
</comment>
<keyword evidence="2" id="KW-1185">Reference proteome</keyword>
<evidence type="ECO:0008006" key="3">
    <source>
        <dbReference type="Google" id="ProtNLM"/>
    </source>
</evidence>
<dbReference type="PANTHER" id="PTHR34835">
    <property type="entry name" value="OS07G0283600 PROTEIN-RELATED"/>
    <property type="match status" value="1"/>
</dbReference>
<protein>
    <recommendedName>
        <fullName evidence="3">Ubiquitin-like protease family profile domain-containing protein</fullName>
    </recommendedName>
</protein>
<reference evidence="1 2" key="1">
    <citation type="journal article" date="2017" name="Nat. Commun.">
        <title>Genome assembly with in vitro proximity ligation data and whole-genome triplication in lettuce.</title>
        <authorList>
            <person name="Reyes-Chin-Wo S."/>
            <person name="Wang Z."/>
            <person name="Yang X."/>
            <person name="Kozik A."/>
            <person name="Arikit S."/>
            <person name="Song C."/>
            <person name="Xia L."/>
            <person name="Froenicke L."/>
            <person name="Lavelle D.O."/>
            <person name="Truco M.J."/>
            <person name="Xia R."/>
            <person name="Zhu S."/>
            <person name="Xu C."/>
            <person name="Xu H."/>
            <person name="Xu X."/>
            <person name="Cox K."/>
            <person name="Korf I."/>
            <person name="Meyers B.C."/>
            <person name="Michelmore R.W."/>
        </authorList>
    </citation>
    <scope>NUCLEOTIDE SEQUENCE [LARGE SCALE GENOMIC DNA]</scope>
    <source>
        <strain evidence="2">cv. Salinas</strain>
        <tissue evidence="1">Seedlings</tissue>
    </source>
</reference>
<organism evidence="1 2">
    <name type="scientific">Lactuca sativa</name>
    <name type="common">Garden lettuce</name>
    <dbReference type="NCBI Taxonomy" id="4236"/>
    <lineage>
        <taxon>Eukaryota</taxon>
        <taxon>Viridiplantae</taxon>
        <taxon>Streptophyta</taxon>
        <taxon>Embryophyta</taxon>
        <taxon>Tracheophyta</taxon>
        <taxon>Spermatophyta</taxon>
        <taxon>Magnoliopsida</taxon>
        <taxon>eudicotyledons</taxon>
        <taxon>Gunneridae</taxon>
        <taxon>Pentapetalae</taxon>
        <taxon>asterids</taxon>
        <taxon>campanulids</taxon>
        <taxon>Asterales</taxon>
        <taxon>Asteraceae</taxon>
        <taxon>Cichorioideae</taxon>
        <taxon>Cichorieae</taxon>
        <taxon>Lactucinae</taxon>
        <taxon>Lactuca</taxon>
    </lineage>
</organism>